<protein>
    <submittedName>
        <fullName evidence="1">Uncharacterized protein</fullName>
    </submittedName>
</protein>
<organism evidence="1 2">
    <name type="scientific">Acetobacter tropicalis</name>
    <dbReference type="NCBI Taxonomy" id="104102"/>
    <lineage>
        <taxon>Bacteria</taxon>
        <taxon>Pseudomonadati</taxon>
        <taxon>Pseudomonadota</taxon>
        <taxon>Alphaproteobacteria</taxon>
        <taxon>Acetobacterales</taxon>
        <taxon>Acetobacteraceae</taxon>
        <taxon>Acetobacter</taxon>
    </lineage>
</organism>
<gene>
    <name evidence="1" type="ORF">CIW82_08450</name>
</gene>
<reference evidence="1 2" key="1">
    <citation type="submission" date="2017-08" db="EMBL/GenBank/DDBJ databases">
        <title>Complete Genome Sequence of Acetobacter tropicalis Oregon-R-modENCODE STRAIN BDGP1, an acetic acid bacterium isolated from Drosophila melanogaster gut.</title>
        <authorList>
            <person name="Wan K.H."/>
            <person name="Yu C."/>
            <person name="Park S."/>
            <person name="Hammonds A.S."/>
            <person name="Booth B.W."/>
            <person name="Celniker S.E."/>
        </authorList>
    </citation>
    <scope>NUCLEOTIDE SEQUENCE [LARGE SCALE GENOMIC DNA]</scope>
    <source>
        <strain evidence="1 2">BDGP1</strain>
    </source>
</reference>
<proteinExistence type="predicted"/>
<evidence type="ECO:0000313" key="1">
    <source>
        <dbReference type="EMBL" id="ATJ90713.1"/>
    </source>
</evidence>
<dbReference type="KEGG" id="ato:CIW82_08450"/>
<dbReference type="Proteomes" id="UP000220394">
    <property type="component" value="Chromosome"/>
</dbReference>
<dbReference type="AlphaFoldDB" id="A0A291PGW5"/>
<dbReference type="RefSeq" id="WP_097802401.1">
    <property type="nucleotide sequence ID" value="NZ_CP022699.1"/>
</dbReference>
<name>A0A291PGW5_9PROT</name>
<evidence type="ECO:0000313" key="2">
    <source>
        <dbReference type="Proteomes" id="UP000220394"/>
    </source>
</evidence>
<dbReference type="EMBL" id="CP022699">
    <property type="protein sequence ID" value="ATJ90713.1"/>
    <property type="molecule type" value="Genomic_DNA"/>
</dbReference>
<sequence length="65" mass="7177">MRKIALAPRSFGEPVQAGRHFIQCRPLKPAVVLKSSKIRANLAQQVRVSSGFSWRNHTGRGGQHG</sequence>
<accession>A0A291PGW5</accession>